<dbReference type="SUPFAM" id="SSF46955">
    <property type="entry name" value="Putative DNA-binding domain"/>
    <property type="match status" value="1"/>
</dbReference>
<sequence>MYSIRKVSQLVGIPAVTIRAWENRYQLTAPVRSTGGHRLYRDADIETLRWIKQQMESCHLKISEAVSLYRDKQGNEPAEALSQPNRFNRLTDQLYRELVGLNTVQANEVIDLCFSLFHHEEVFHHILTPVMRQIGTAWENGVISVAQEHFASQIIIQRCTQFMRILPLNRNLPRAVALCPEGEHHQMGLMLFTLFLRNKGHDVIYLGPDTPLNDITSLILAKNIEIVAISLNNPLLAASVEKWISDYRLANPSLTIIAGGNGFQGCSTALAPLVCPPVPSEWDNWYSLLLYR</sequence>
<dbReference type="PROSITE" id="PS50937">
    <property type="entry name" value="HTH_MERR_2"/>
    <property type="match status" value="1"/>
</dbReference>
<name>A0ABQ6NHQ8_9BACL</name>
<dbReference type="Gene3D" id="3.40.50.280">
    <property type="entry name" value="Cobalamin-binding domain"/>
    <property type="match status" value="1"/>
</dbReference>
<dbReference type="InterPro" id="IPR003759">
    <property type="entry name" value="Cbl-bd_cap"/>
</dbReference>
<dbReference type="Pfam" id="PF02310">
    <property type="entry name" value="B12-binding"/>
    <property type="match status" value="1"/>
</dbReference>
<dbReference type="Proteomes" id="UP001285921">
    <property type="component" value="Unassembled WGS sequence"/>
</dbReference>
<dbReference type="InterPro" id="IPR000551">
    <property type="entry name" value="MerR-type_HTH_dom"/>
</dbReference>
<dbReference type="PROSITE" id="PS51332">
    <property type="entry name" value="B12_BINDING"/>
    <property type="match status" value="1"/>
</dbReference>
<protein>
    <recommendedName>
        <fullName evidence="8">MerR family transcriptional regulator</fullName>
    </recommendedName>
</protein>
<dbReference type="SMART" id="SM00422">
    <property type="entry name" value="HTH_MERR"/>
    <property type="match status" value="1"/>
</dbReference>
<keyword evidence="2" id="KW-0238">DNA-binding</keyword>
<evidence type="ECO:0000256" key="1">
    <source>
        <dbReference type="ARBA" id="ARBA00023015"/>
    </source>
</evidence>
<evidence type="ECO:0000259" key="4">
    <source>
        <dbReference type="PROSITE" id="PS50937"/>
    </source>
</evidence>
<dbReference type="SUPFAM" id="SSF52242">
    <property type="entry name" value="Cobalamin (vitamin B12)-binding domain"/>
    <property type="match status" value="1"/>
</dbReference>
<dbReference type="Pfam" id="PF02607">
    <property type="entry name" value="B12-binding_2"/>
    <property type="match status" value="1"/>
</dbReference>
<evidence type="ECO:0000259" key="5">
    <source>
        <dbReference type="PROSITE" id="PS51332"/>
    </source>
</evidence>
<keyword evidence="7" id="KW-1185">Reference proteome</keyword>
<dbReference type="InterPro" id="IPR036594">
    <property type="entry name" value="Meth_synthase_dom"/>
</dbReference>
<dbReference type="RefSeq" id="WP_317978902.1">
    <property type="nucleotide sequence ID" value="NZ_BTCL01000002.1"/>
</dbReference>
<gene>
    <name evidence="6" type="ORF">PghCCS26_08070</name>
</gene>
<reference evidence="6 7" key="1">
    <citation type="submission" date="2023-05" db="EMBL/GenBank/DDBJ databases">
        <title>Draft genome of Paenibacillus sp. CCS26.</title>
        <authorList>
            <person name="Akita H."/>
            <person name="Shinto Y."/>
            <person name="Kimura Z."/>
        </authorList>
    </citation>
    <scope>NUCLEOTIDE SEQUENCE [LARGE SCALE GENOMIC DNA]</scope>
    <source>
        <strain evidence="6 7">CCS26</strain>
    </source>
</reference>
<dbReference type="CDD" id="cd02065">
    <property type="entry name" value="B12-binding_like"/>
    <property type="match status" value="1"/>
</dbReference>
<evidence type="ECO:0008006" key="8">
    <source>
        <dbReference type="Google" id="ProtNLM"/>
    </source>
</evidence>
<dbReference type="InterPro" id="IPR009061">
    <property type="entry name" value="DNA-bd_dom_put_sf"/>
</dbReference>
<evidence type="ECO:0000256" key="3">
    <source>
        <dbReference type="ARBA" id="ARBA00023163"/>
    </source>
</evidence>
<dbReference type="Gene3D" id="1.10.1660.10">
    <property type="match status" value="1"/>
</dbReference>
<dbReference type="InterPro" id="IPR047057">
    <property type="entry name" value="MerR_fam"/>
</dbReference>
<keyword evidence="1" id="KW-0805">Transcription regulation</keyword>
<dbReference type="Pfam" id="PF13411">
    <property type="entry name" value="MerR_1"/>
    <property type="match status" value="1"/>
</dbReference>
<feature type="domain" description="B12-binding" evidence="5">
    <location>
        <begin position="172"/>
        <end position="292"/>
    </location>
</feature>
<keyword evidence="3" id="KW-0804">Transcription</keyword>
<dbReference type="PANTHER" id="PTHR30204:SF67">
    <property type="entry name" value="HTH-TYPE TRANSCRIPTIONAL REGULATOR MLRA-RELATED"/>
    <property type="match status" value="1"/>
</dbReference>
<dbReference type="Gene3D" id="1.10.1240.10">
    <property type="entry name" value="Methionine synthase domain"/>
    <property type="match status" value="1"/>
</dbReference>
<evidence type="ECO:0000313" key="6">
    <source>
        <dbReference type="EMBL" id="GMK43680.1"/>
    </source>
</evidence>
<organism evidence="6 7">
    <name type="scientific">Paenibacillus glycanilyticus</name>
    <dbReference type="NCBI Taxonomy" id="126569"/>
    <lineage>
        <taxon>Bacteria</taxon>
        <taxon>Bacillati</taxon>
        <taxon>Bacillota</taxon>
        <taxon>Bacilli</taxon>
        <taxon>Bacillales</taxon>
        <taxon>Paenibacillaceae</taxon>
        <taxon>Paenibacillus</taxon>
    </lineage>
</organism>
<comment type="caution">
    <text evidence="6">The sequence shown here is derived from an EMBL/GenBank/DDBJ whole genome shotgun (WGS) entry which is preliminary data.</text>
</comment>
<evidence type="ECO:0000256" key="2">
    <source>
        <dbReference type="ARBA" id="ARBA00023125"/>
    </source>
</evidence>
<dbReference type="CDD" id="cd01104">
    <property type="entry name" value="HTH_MlrA-CarA"/>
    <property type="match status" value="1"/>
</dbReference>
<dbReference type="EMBL" id="BTCL01000002">
    <property type="protein sequence ID" value="GMK43680.1"/>
    <property type="molecule type" value="Genomic_DNA"/>
</dbReference>
<evidence type="ECO:0000313" key="7">
    <source>
        <dbReference type="Proteomes" id="UP001285921"/>
    </source>
</evidence>
<dbReference type="InterPro" id="IPR036724">
    <property type="entry name" value="Cobalamin-bd_sf"/>
</dbReference>
<dbReference type="PANTHER" id="PTHR30204">
    <property type="entry name" value="REDOX-CYCLING DRUG-SENSING TRANSCRIPTIONAL ACTIVATOR SOXR"/>
    <property type="match status" value="1"/>
</dbReference>
<dbReference type="InterPro" id="IPR006158">
    <property type="entry name" value="Cobalamin-bd"/>
</dbReference>
<accession>A0ABQ6NHQ8</accession>
<proteinExistence type="predicted"/>
<feature type="domain" description="HTH merR-type" evidence="4">
    <location>
        <begin position="1"/>
        <end position="53"/>
    </location>
</feature>